<proteinExistence type="predicted"/>
<dbReference type="NCBIfam" id="TIGR01944">
    <property type="entry name" value="rnfB"/>
    <property type="match status" value="1"/>
</dbReference>
<dbReference type="PANTHER" id="PTHR42859:SF3">
    <property type="entry name" value="ION-TRANSLOCATING OXIDOREDUCTASE COMPLEX SUBUNIT B"/>
    <property type="match status" value="1"/>
</dbReference>
<feature type="domain" description="4Fe-4S ferredoxin-type" evidence="14">
    <location>
        <begin position="123"/>
        <end position="152"/>
    </location>
</feature>
<dbReference type="PROSITE" id="PS51379">
    <property type="entry name" value="4FE4S_FER_2"/>
    <property type="match status" value="2"/>
</dbReference>
<dbReference type="InterPro" id="IPR010207">
    <property type="entry name" value="Elect_transpt_cplx_RnfB/RsxB"/>
</dbReference>
<dbReference type="Pfam" id="PF14697">
    <property type="entry name" value="Fer4_21"/>
    <property type="match status" value="1"/>
</dbReference>
<keyword evidence="9" id="KW-0408">Iron</keyword>
<evidence type="ECO:0000256" key="11">
    <source>
        <dbReference type="ARBA" id="ARBA00023136"/>
    </source>
</evidence>
<evidence type="ECO:0000256" key="1">
    <source>
        <dbReference type="ARBA" id="ARBA00022448"/>
    </source>
</evidence>
<sequence>MRWTHGAGLPWFQRIRHYMNDLALIRSIDALLPQTQCGKCGHPGCKPYAEGIAQGEAINKCPPGGSATIQALAELLHVPILPLDAPNGPVPPQIAFIREAECIGCTKCIQACPVDAIVGAAKQMHTILTDECTGCELCVAPCPVDCIDILPLAEPEAVAQRQRADQFRTRFEAHNARLQRDEARRQAERAARANRAVRVQTPQAAAPADPVQAAIERVKAQKATSTTLSDQQKRLKIEAAMAQVALTKAEKQLAAYGTAELETLVAELRAANDKAQAALKAALAAPVTNDAQHKQAKIAAAMARAQLSKAETAYGDDPSADQLAQLEELRRIVDQAQQRLEATQPTSALPSEGEARLKQAKIALASRRAELKSAEQRGATEPELVALRQALADAEQALHTAEEASGKPVPQLQRIEKRPIDPALRALKTELAYARAEVSKLERQADVDEQLLAQARERLATAERQLSEQR</sequence>
<keyword evidence="17" id="KW-1185">Reference proteome</keyword>
<dbReference type="PROSITE" id="PS51656">
    <property type="entry name" value="4FE4S"/>
    <property type="match status" value="1"/>
</dbReference>
<keyword evidence="1" id="KW-0813">Transport</keyword>
<feature type="domain" description="4Fe-4S" evidence="15">
    <location>
        <begin position="20"/>
        <end position="78"/>
    </location>
</feature>
<protein>
    <submittedName>
        <fullName evidence="16">Electron transport complex subunit RsxB</fullName>
    </submittedName>
</protein>
<feature type="region of interest" description="Disordered" evidence="13">
    <location>
        <begin position="396"/>
        <end position="416"/>
    </location>
</feature>
<feature type="domain" description="4Fe-4S ferredoxin-type" evidence="14">
    <location>
        <begin position="93"/>
        <end position="122"/>
    </location>
</feature>
<keyword evidence="12" id="KW-0175">Coiled coil</keyword>
<evidence type="ECO:0000256" key="12">
    <source>
        <dbReference type="SAM" id="Coils"/>
    </source>
</evidence>
<keyword evidence="8" id="KW-0249">Electron transport</keyword>
<keyword evidence="11" id="KW-0472">Membrane</keyword>
<dbReference type="EMBL" id="JAGTIS010000001">
    <property type="protein sequence ID" value="MBT8764611.1"/>
    <property type="molecule type" value="Genomic_DNA"/>
</dbReference>
<dbReference type="InterPro" id="IPR017896">
    <property type="entry name" value="4Fe4S_Fe-S-bd"/>
</dbReference>
<keyword evidence="3" id="KW-0004">4Fe-4S</keyword>
<evidence type="ECO:0000313" key="16">
    <source>
        <dbReference type="EMBL" id="MBT8764611.1"/>
    </source>
</evidence>
<evidence type="ECO:0000259" key="14">
    <source>
        <dbReference type="PROSITE" id="PS51379"/>
    </source>
</evidence>
<keyword evidence="5" id="KW-0479">Metal-binding</keyword>
<dbReference type="NCBIfam" id="NF003475">
    <property type="entry name" value="PRK05113.1"/>
    <property type="match status" value="1"/>
</dbReference>
<organism evidence="16 17">
    <name type="scientific">Metapseudomonas boanensis</name>
    <dbReference type="NCBI Taxonomy" id="2822138"/>
    <lineage>
        <taxon>Bacteria</taxon>
        <taxon>Pseudomonadati</taxon>
        <taxon>Pseudomonadota</taxon>
        <taxon>Gammaproteobacteria</taxon>
        <taxon>Pseudomonadales</taxon>
        <taxon>Pseudomonadaceae</taxon>
        <taxon>Metapseudomonas</taxon>
    </lineage>
</organism>
<evidence type="ECO:0000256" key="4">
    <source>
        <dbReference type="ARBA" id="ARBA00022519"/>
    </source>
</evidence>
<dbReference type="InterPro" id="IPR050294">
    <property type="entry name" value="RnfB_subfamily"/>
</dbReference>
<dbReference type="SUPFAM" id="SSF54862">
    <property type="entry name" value="4Fe-4S ferredoxins"/>
    <property type="match status" value="1"/>
</dbReference>
<evidence type="ECO:0000256" key="2">
    <source>
        <dbReference type="ARBA" id="ARBA00022475"/>
    </source>
</evidence>
<gene>
    <name evidence="16" type="primary">rsxB</name>
    <name evidence="16" type="ORF">J7302_00355</name>
</gene>
<keyword evidence="4" id="KW-0997">Cell inner membrane</keyword>
<feature type="coiled-coil region" evidence="12">
    <location>
        <begin position="232"/>
        <end position="285"/>
    </location>
</feature>
<evidence type="ECO:0000256" key="13">
    <source>
        <dbReference type="SAM" id="MobiDB-lite"/>
    </source>
</evidence>
<dbReference type="Proteomes" id="UP001519667">
    <property type="component" value="Unassembled WGS sequence"/>
</dbReference>
<accession>A0ABS5XA97</accession>
<evidence type="ECO:0000256" key="8">
    <source>
        <dbReference type="ARBA" id="ARBA00022982"/>
    </source>
</evidence>
<dbReference type="InterPro" id="IPR017900">
    <property type="entry name" value="4Fe4S_Fe_S_CS"/>
</dbReference>
<keyword evidence="7" id="KW-1278">Translocase</keyword>
<evidence type="ECO:0000313" key="17">
    <source>
        <dbReference type="Proteomes" id="UP001519667"/>
    </source>
</evidence>
<dbReference type="InterPro" id="IPR007202">
    <property type="entry name" value="4Fe-4S_dom"/>
</dbReference>
<dbReference type="Pfam" id="PF04060">
    <property type="entry name" value="FeS"/>
    <property type="match status" value="1"/>
</dbReference>
<evidence type="ECO:0000259" key="15">
    <source>
        <dbReference type="PROSITE" id="PS51656"/>
    </source>
</evidence>
<keyword evidence="6" id="KW-0677">Repeat</keyword>
<keyword evidence="2" id="KW-1003">Cell membrane</keyword>
<evidence type="ECO:0000256" key="5">
    <source>
        <dbReference type="ARBA" id="ARBA00022723"/>
    </source>
</evidence>
<dbReference type="PROSITE" id="PS00198">
    <property type="entry name" value="4FE4S_FER_1"/>
    <property type="match status" value="1"/>
</dbReference>
<dbReference type="Gene3D" id="1.10.15.40">
    <property type="entry name" value="Electron transport complex subunit B, putative Fe-S cluster"/>
    <property type="match status" value="1"/>
</dbReference>
<evidence type="ECO:0000256" key="7">
    <source>
        <dbReference type="ARBA" id="ARBA00022967"/>
    </source>
</evidence>
<evidence type="ECO:0000256" key="9">
    <source>
        <dbReference type="ARBA" id="ARBA00023004"/>
    </source>
</evidence>
<evidence type="ECO:0000256" key="6">
    <source>
        <dbReference type="ARBA" id="ARBA00022737"/>
    </source>
</evidence>
<keyword evidence="10" id="KW-0411">Iron-sulfur</keyword>
<feature type="coiled-coil region" evidence="12">
    <location>
        <begin position="173"/>
        <end position="200"/>
    </location>
</feature>
<reference evidence="16 17" key="1">
    <citation type="submission" date="2021-04" db="EMBL/GenBank/DDBJ databases">
        <title>Pseudomonas boanensis sp. nov., a bacterium isolated from river water used for household purposes in Boane District, Mozambique.</title>
        <authorList>
            <person name="Nicklasson M."/>
            <person name="Martin-Rodriguez A.J."/>
            <person name="Thorell K."/>
            <person name="Neves L."/>
            <person name="Mussagy A."/>
            <person name="Rydberg H.A."/>
            <person name="Hernroth B."/>
            <person name="Svensson-Stadler L."/>
            <person name="Sjoling A."/>
        </authorList>
    </citation>
    <scope>NUCLEOTIDE SEQUENCE [LARGE SCALE GENOMIC DNA]</scope>
    <source>
        <strain evidence="16 17">DB1</strain>
    </source>
</reference>
<dbReference type="PANTHER" id="PTHR42859">
    <property type="entry name" value="OXIDOREDUCTASE"/>
    <property type="match status" value="1"/>
</dbReference>
<evidence type="ECO:0000256" key="3">
    <source>
        <dbReference type="ARBA" id="ARBA00022485"/>
    </source>
</evidence>
<dbReference type="Gene3D" id="3.30.70.20">
    <property type="match status" value="1"/>
</dbReference>
<comment type="caution">
    <text evidence="16">The sequence shown here is derived from an EMBL/GenBank/DDBJ whole genome shotgun (WGS) entry which is preliminary data.</text>
</comment>
<evidence type="ECO:0000256" key="10">
    <source>
        <dbReference type="ARBA" id="ARBA00023014"/>
    </source>
</evidence>
<name>A0ABS5XA97_9GAMM</name>